<dbReference type="InterPro" id="IPR012939">
    <property type="entry name" value="Glyco_hydro_92"/>
</dbReference>
<keyword evidence="7" id="KW-0326">Glycosidase</keyword>
<feature type="domain" description="Glycosyl hydrolase family 92 N-terminal" evidence="6">
    <location>
        <begin position="37"/>
        <end position="267"/>
    </location>
</feature>
<dbReference type="Gene3D" id="1.20.1610.10">
    <property type="entry name" value="alpha-1,2-mannosidases domains"/>
    <property type="match status" value="1"/>
</dbReference>
<dbReference type="Proteomes" id="UP001204015">
    <property type="component" value="Unassembled WGS sequence"/>
</dbReference>
<keyword evidence="3" id="KW-0106">Calcium</keyword>
<evidence type="ECO:0000259" key="6">
    <source>
        <dbReference type="Pfam" id="PF17678"/>
    </source>
</evidence>
<organism evidence="7 8">
    <name type="scientific">Segatella cerevisiae</name>
    <dbReference type="NCBI Taxonomy" id="2053716"/>
    <lineage>
        <taxon>Bacteria</taxon>
        <taxon>Pseudomonadati</taxon>
        <taxon>Bacteroidota</taxon>
        <taxon>Bacteroidia</taxon>
        <taxon>Bacteroidales</taxon>
        <taxon>Prevotellaceae</taxon>
        <taxon>Segatella</taxon>
    </lineage>
</organism>
<dbReference type="InterPro" id="IPR041371">
    <property type="entry name" value="GH92_N"/>
</dbReference>
<comment type="cofactor">
    <cofactor evidence="1">
        <name>Ca(2+)</name>
        <dbReference type="ChEBI" id="CHEBI:29108"/>
    </cofactor>
</comment>
<dbReference type="NCBIfam" id="TIGR01180">
    <property type="entry name" value="aman2_put"/>
    <property type="match status" value="1"/>
</dbReference>
<reference evidence="7 8" key="1">
    <citation type="submission" date="2022-06" db="EMBL/GenBank/DDBJ databases">
        <title>A taxonomic note on the genus Prevotella: Description of four novel genera and emended description of the genera Hallella and Xylanibacter.</title>
        <authorList>
            <person name="Hitch T.C.A."/>
        </authorList>
    </citation>
    <scope>NUCLEOTIDE SEQUENCE [LARGE SCALE GENOMIC DNA]</scope>
    <source>
        <strain evidence="7 8">DSM 100619</strain>
    </source>
</reference>
<evidence type="ECO:0000313" key="7">
    <source>
        <dbReference type="EMBL" id="MCO6024741.1"/>
    </source>
</evidence>
<evidence type="ECO:0000256" key="2">
    <source>
        <dbReference type="ARBA" id="ARBA00011245"/>
    </source>
</evidence>
<gene>
    <name evidence="7" type="ORF">NG821_02595</name>
</gene>
<evidence type="ECO:0000256" key="1">
    <source>
        <dbReference type="ARBA" id="ARBA00001913"/>
    </source>
</evidence>
<dbReference type="Gene3D" id="2.70.98.10">
    <property type="match status" value="1"/>
</dbReference>
<dbReference type="InterPro" id="IPR005887">
    <property type="entry name" value="GH92_a_mannosidase_put"/>
</dbReference>
<feature type="signal peptide" evidence="4">
    <location>
        <begin position="1"/>
        <end position="22"/>
    </location>
</feature>
<dbReference type="RefSeq" id="WP_252760105.1">
    <property type="nucleotide sequence ID" value="NZ_JAMXLY010000006.1"/>
</dbReference>
<dbReference type="InterPro" id="IPR050883">
    <property type="entry name" value="PNGase"/>
</dbReference>
<dbReference type="EC" id="3.2.1.-" evidence="7"/>
<evidence type="ECO:0000256" key="3">
    <source>
        <dbReference type="ARBA" id="ARBA00022837"/>
    </source>
</evidence>
<feature type="chain" id="PRO_5045720352" evidence="4">
    <location>
        <begin position="23"/>
        <end position="757"/>
    </location>
</feature>
<comment type="subunit">
    <text evidence="2">Monomer.</text>
</comment>
<dbReference type="Pfam" id="PF17678">
    <property type="entry name" value="Glyco_hydro_92N"/>
    <property type="match status" value="1"/>
</dbReference>
<dbReference type="InterPro" id="IPR008928">
    <property type="entry name" value="6-hairpin_glycosidase_sf"/>
</dbReference>
<protein>
    <submittedName>
        <fullName evidence="7">GH92 family glycosyl hydrolase</fullName>
        <ecNumber evidence="7">3.2.1.-</ecNumber>
    </submittedName>
</protein>
<evidence type="ECO:0000313" key="8">
    <source>
        <dbReference type="Proteomes" id="UP001204015"/>
    </source>
</evidence>
<keyword evidence="7" id="KW-0378">Hydrolase</keyword>
<dbReference type="EMBL" id="JAMXLY010000006">
    <property type="protein sequence ID" value="MCO6024741.1"/>
    <property type="molecule type" value="Genomic_DNA"/>
</dbReference>
<dbReference type="Gene3D" id="3.30.2080.10">
    <property type="entry name" value="GH92 mannosidase domain"/>
    <property type="match status" value="1"/>
</dbReference>
<dbReference type="SUPFAM" id="SSF48208">
    <property type="entry name" value="Six-hairpin glycosidases"/>
    <property type="match status" value="1"/>
</dbReference>
<evidence type="ECO:0000256" key="4">
    <source>
        <dbReference type="SAM" id="SignalP"/>
    </source>
</evidence>
<sequence length="757" mass="84973">MKKKMRLILLTYCLLVFTTGYARQQSAVVPSSDDVQYVDPYIGSGGHGHVFVGASVPYGMVQLGPSNIYKGWDWCSGYHYSDNILIGFSHTHLSGTGCSDLGDILLMPMNEIHTRRGEQDDISNGYASTYSHKNEVVSPYYYSVLLDKYQIRAELTATARVGFHRYTYPAGKPSYVLIDLHEGTSDVAYSCYARKVDDYTIEGYRYDHGWSPDRKVYFVLKSNTKIQKSTLFDDNTPTDRLQLKAKSVKCILDFGRSSQVLLKVALSSVSIDNARENMQAELSGWNFGQTEDAARAEWNARLGRVKAQALNARGRRIFYTSLYHTMIDPSLYCDVNGQYRGMDDMIYTDPSKSNYTTLSLWDTYRAWNPLMTVVQPEMVPHLVNSMLSIYRQQDKLPIWPLWNGETNCMPGYSSVPVIADAYLKGFTGFNAEDAFEAMKATATNQDQDGVPYVMKDGFIPADKVGESVSKAMEYAVDDWGIAAMALRMGKTADAGVFAKRAGYYKNYFNSSIDFMCPRLSDGSWKTPYHPATAGVRDFTEGNGWQYTFFAPQDPYGLIKLFGGDKPFTKKLNQLFSNHDSMGPKAQSDITGLIGQYAHGNEPSHHIAYLYAYAGEQWKTAEKVRYVMDNFYTDQPDGVIGNEDCGQMSAWYVLSAMGLYQVNPCDGVFVFGSPVLNRAEVKVRGGRIFTMEAVGNSAENKYIEKAYLNGKPYSKTYITYDDIIKGSTLKFVMGKKPNKNFGKSRSSRPIVLNKIGNN</sequence>
<accession>A0ABT1BUH0</accession>
<keyword evidence="4" id="KW-0732">Signal</keyword>
<dbReference type="GO" id="GO:0016798">
    <property type="term" value="F:hydrolase activity, acting on glycosyl bonds"/>
    <property type="evidence" value="ECO:0007669"/>
    <property type="project" value="UniProtKB-KW"/>
</dbReference>
<proteinExistence type="predicted"/>
<dbReference type="InterPro" id="IPR014718">
    <property type="entry name" value="GH-type_carb-bd"/>
</dbReference>
<dbReference type="Pfam" id="PF07971">
    <property type="entry name" value="Glyco_hydro_92"/>
    <property type="match status" value="1"/>
</dbReference>
<dbReference type="PANTHER" id="PTHR12143:SF39">
    <property type="entry name" value="SECRETED PROTEIN"/>
    <property type="match status" value="1"/>
</dbReference>
<comment type="caution">
    <text evidence="7">The sequence shown here is derived from an EMBL/GenBank/DDBJ whole genome shotgun (WGS) entry which is preliminary data.</text>
</comment>
<evidence type="ECO:0000259" key="5">
    <source>
        <dbReference type="Pfam" id="PF07971"/>
    </source>
</evidence>
<feature type="domain" description="Glycosyl hydrolase family 92" evidence="5">
    <location>
        <begin position="273"/>
        <end position="734"/>
    </location>
</feature>
<keyword evidence="8" id="KW-1185">Reference proteome</keyword>
<dbReference type="PANTHER" id="PTHR12143">
    <property type="entry name" value="PEPTIDE N-GLYCANASE PNGASE -RELATED"/>
    <property type="match status" value="1"/>
</dbReference>
<name>A0ABT1BUH0_9BACT</name>
<dbReference type="Gene3D" id="1.20.1050.60">
    <property type="entry name" value="alpha-1,2-mannosidase"/>
    <property type="match status" value="1"/>
</dbReference>